<feature type="compositionally biased region" description="Basic and acidic residues" evidence="5">
    <location>
        <begin position="278"/>
        <end position="291"/>
    </location>
</feature>
<evidence type="ECO:0000259" key="6">
    <source>
        <dbReference type="Pfam" id="PF00535"/>
    </source>
</evidence>
<feature type="domain" description="Glycosyltransferase 2-like" evidence="6">
    <location>
        <begin position="613"/>
        <end position="736"/>
    </location>
</feature>
<dbReference type="CDD" id="cd00761">
    <property type="entry name" value="Glyco_tranf_GTA_type"/>
    <property type="match status" value="1"/>
</dbReference>
<dbReference type="PANTHER" id="PTHR43179:SF12">
    <property type="entry name" value="GALACTOFURANOSYLTRANSFERASE GLFT2"/>
    <property type="match status" value="1"/>
</dbReference>
<feature type="region of interest" description="Disordered" evidence="5">
    <location>
        <begin position="863"/>
        <end position="886"/>
    </location>
</feature>
<evidence type="ECO:0000256" key="5">
    <source>
        <dbReference type="SAM" id="MobiDB-lite"/>
    </source>
</evidence>
<dbReference type="GO" id="GO:0016757">
    <property type="term" value="F:glycosyltransferase activity"/>
    <property type="evidence" value="ECO:0007669"/>
    <property type="project" value="UniProtKB-KW"/>
</dbReference>
<comment type="pathway">
    <text evidence="1">Cell wall biogenesis; cell wall polysaccharide biosynthesis.</text>
</comment>
<dbReference type="InterPro" id="IPR001173">
    <property type="entry name" value="Glyco_trans_2-like"/>
</dbReference>
<organism evidence="7 8">
    <name type="scientific">Pseudarthrobacter phenanthrenivorans</name>
    <name type="common">Arthrobacter phenanthrenivorans</name>
    <dbReference type="NCBI Taxonomy" id="361575"/>
    <lineage>
        <taxon>Bacteria</taxon>
        <taxon>Bacillati</taxon>
        <taxon>Actinomycetota</taxon>
        <taxon>Actinomycetes</taxon>
        <taxon>Micrococcales</taxon>
        <taxon>Micrococcaceae</taxon>
        <taxon>Pseudarthrobacter</taxon>
    </lineage>
</organism>
<gene>
    <name evidence="7" type="ORF">D7Z96_13560</name>
</gene>
<evidence type="ECO:0000313" key="8">
    <source>
        <dbReference type="Proteomes" id="UP000273159"/>
    </source>
</evidence>
<proteinExistence type="inferred from homology"/>
<comment type="similarity">
    <text evidence="2">Belongs to the glycosyltransferase 2 family.</text>
</comment>
<dbReference type="CDD" id="cd06533">
    <property type="entry name" value="Glyco_transf_WecG_TagA"/>
    <property type="match status" value="1"/>
</dbReference>
<evidence type="ECO:0000256" key="3">
    <source>
        <dbReference type="ARBA" id="ARBA00022676"/>
    </source>
</evidence>
<dbReference type="SUPFAM" id="SSF53448">
    <property type="entry name" value="Nucleotide-diphospho-sugar transferases"/>
    <property type="match status" value="2"/>
</dbReference>
<keyword evidence="4 7" id="KW-0808">Transferase</keyword>
<dbReference type="InterPro" id="IPR004629">
    <property type="entry name" value="WecG_TagA_CpsF"/>
</dbReference>
<reference evidence="7 8" key="1">
    <citation type="submission" date="2018-10" db="EMBL/GenBank/DDBJ databases">
        <title>Genome-guide identification and characterization of bacteria that degrade polycyclic aromatic hydrocarbons and resist hexavalent chromium simultaneously.</title>
        <authorList>
            <person name="Feng H."/>
        </authorList>
    </citation>
    <scope>NUCLEOTIDE SEQUENCE [LARGE SCALE GENOMIC DNA]</scope>
    <source>
        <strain evidence="7 8">J015</strain>
    </source>
</reference>
<dbReference type="Pfam" id="PF00535">
    <property type="entry name" value="Glycos_transf_2"/>
    <property type="match status" value="2"/>
</dbReference>
<evidence type="ECO:0000256" key="2">
    <source>
        <dbReference type="ARBA" id="ARBA00006739"/>
    </source>
</evidence>
<dbReference type="NCBIfam" id="TIGR00696">
    <property type="entry name" value="wecG_tagA_cpsF"/>
    <property type="match status" value="1"/>
</dbReference>
<protein>
    <submittedName>
        <fullName evidence="7">WecB/TagA/CpsF family glycosyltransferase</fullName>
    </submittedName>
</protein>
<dbReference type="Pfam" id="PF03808">
    <property type="entry name" value="Glyco_tran_WecG"/>
    <property type="match status" value="1"/>
</dbReference>
<dbReference type="PANTHER" id="PTHR43179">
    <property type="entry name" value="RHAMNOSYLTRANSFERASE WBBL"/>
    <property type="match status" value="1"/>
</dbReference>
<dbReference type="InterPro" id="IPR029044">
    <property type="entry name" value="Nucleotide-diphossugar_trans"/>
</dbReference>
<reference evidence="8" key="2">
    <citation type="submission" date="2018-10" db="EMBL/GenBank/DDBJ databases">
        <authorList>
            <person name="Wang Y."/>
            <person name="Wang J."/>
            <person name="Yang X."/>
            <person name="Wang Z."/>
            <person name="Huang Y."/>
        </authorList>
    </citation>
    <scope>NUCLEOTIDE SEQUENCE [LARGE SCALE GENOMIC DNA]</scope>
    <source>
        <strain evidence="8">J015</strain>
    </source>
</reference>
<feature type="domain" description="Glycosyltransferase 2-like" evidence="6">
    <location>
        <begin position="307"/>
        <end position="430"/>
    </location>
</feature>
<dbReference type="Proteomes" id="UP000273159">
    <property type="component" value="Unassembled WGS sequence"/>
</dbReference>
<name>A0A3B0FVY2_PSEPS</name>
<feature type="region of interest" description="Disordered" evidence="5">
    <location>
        <begin position="267"/>
        <end position="297"/>
    </location>
</feature>
<dbReference type="AlphaFoldDB" id="A0A3B0FVY2"/>
<evidence type="ECO:0000313" key="7">
    <source>
        <dbReference type="EMBL" id="RKO22587.1"/>
    </source>
</evidence>
<evidence type="ECO:0000256" key="4">
    <source>
        <dbReference type="ARBA" id="ARBA00022679"/>
    </source>
</evidence>
<accession>A0A3B0FVY2</accession>
<dbReference type="EMBL" id="RBNH01000012">
    <property type="protein sequence ID" value="RKO22587.1"/>
    <property type="molecule type" value="Genomic_DNA"/>
</dbReference>
<evidence type="ECO:0000256" key="1">
    <source>
        <dbReference type="ARBA" id="ARBA00004776"/>
    </source>
</evidence>
<comment type="caution">
    <text evidence="7">The sequence shown here is derived from an EMBL/GenBank/DDBJ whole genome shotgun (WGS) entry which is preliminary data.</text>
</comment>
<keyword evidence="3" id="KW-0328">Glycosyltransferase</keyword>
<sequence>MSPPAYLTEAPQASAQATEGEWITLGGAYVKLLDFDAALNTILHRAVSRSSGPLAVASANLDHIKHFGTGGRWADVLDRRAPMEWLTLLDGAPLVSQAGKITGRDWPRLAGSDLIRPLLQAAEARGLSVGFLGGTEEVHGVLRSKLAASNPKLTISGCWAPERGMLSDPRASADLAAGIAAARTDILVVCLGKPRQELWMSEYGHLTGANVMLAFGAVVDFLAGRVRRAPELAQNLGMEWAWRLALEPRRLAKRYLIEGPEAYLKLRNHSAPGRPHVPRAEQHPFREDQPSRNEGFSPLAEETDVAVIVVTYNNERDIPPLLDTLKPETREQSIKVIVADNSPEPSTLRVLRNYPGIYAFPTGGNLGYSGAINVAMKKAGSARSFLILNPDTRVEPGAIGSMRRRMAASGAGVVVPLLKDDDGTVYHSLRREPSVTRAIGDALMGSRLSGRPGWLAEMDFDNESYLHPHKVDWATGAALLVRPDVAELVGEWDEEYFLYSEETDFMHRVRGAGLEVWFDPRACILHAKGGSGSSAALEALMAANRIRYVRKFHAAGYARAFRAAVVLSVLLRSHLPRRNHVLAAVMREGTWTDLPHAESYGRTATAQIPCGAVIIPAHNEAAVLGRTLDALTEAVASGSVEVIVACNGCTDETAMVARSYPGVRVLEVAEASKVAALNAGDQAATRWPRLYLDADIELPLETLCAVLELLSGDQAVLCARPAFQYDTTGASWPVRAYYRARSRMAQASASMWGAGIYGLSEPGHARLGKFPPVTADDCYIDRLFSGEEKTVVRCRPVTVRTPRTARALVTTLRRIYRGNAELRALPGSHTGRSARELAMSVRGLLTALDAGVYAAFAVAGRRGGQAPASTGFRWERDESSRSGSGQ</sequence>
<dbReference type="Gene3D" id="3.90.550.10">
    <property type="entry name" value="Spore Coat Polysaccharide Biosynthesis Protein SpsA, Chain A"/>
    <property type="match status" value="2"/>
</dbReference>